<evidence type="ECO:0000313" key="3">
    <source>
        <dbReference type="Proteomes" id="UP000656548"/>
    </source>
</evidence>
<dbReference type="Proteomes" id="UP000656548">
    <property type="component" value="Unassembled WGS sequence"/>
</dbReference>
<evidence type="ECO:0000313" key="2">
    <source>
        <dbReference type="EMBL" id="MBE1574306.1"/>
    </source>
</evidence>
<reference evidence="2 3" key="1">
    <citation type="submission" date="2020-10" db="EMBL/GenBank/DDBJ databases">
        <title>Sequencing the genomes of 1000 actinobacteria strains.</title>
        <authorList>
            <person name="Klenk H.-P."/>
        </authorList>
    </citation>
    <scope>NUCLEOTIDE SEQUENCE [LARGE SCALE GENOMIC DNA]</scope>
    <source>
        <strain evidence="2 3">DSM 46661</strain>
    </source>
</reference>
<proteinExistence type="predicted"/>
<dbReference type="RefSeq" id="WP_192741964.1">
    <property type="nucleotide sequence ID" value="NZ_JADBEJ010000001.1"/>
</dbReference>
<sequence length="54" mass="5776">MTTTSRPPLTVLDPRAQSTRTSKPPGRDLHPQWSVVGTPAQSRRAAPPTSTAIP</sequence>
<comment type="caution">
    <text evidence="2">The sequence shown here is derived from an EMBL/GenBank/DDBJ whole genome shotgun (WGS) entry which is preliminary data.</text>
</comment>
<accession>A0ABR9L124</accession>
<name>A0ABR9L124_9PSEU</name>
<dbReference type="EMBL" id="JADBEJ010000001">
    <property type="protein sequence ID" value="MBE1574306.1"/>
    <property type="molecule type" value="Genomic_DNA"/>
</dbReference>
<organism evidence="2 3">
    <name type="scientific">Amycolatopsis roodepoortensis</name>
    <dbReference type="NCBI Taxonomy" id="700274"/>
    <lineage>
        <taxon>Bacteria</taxon>
        <taxon>Bacillati</taxon>
        <taxon>Actinomycetota</taxon>
        <taxon>Actinomycetes</taxon>
        <taxon>Pseudonocardiales</taxon>
        <taxon>Pseudonocardiaceae</taxon>
        <taxon>Amycolatopsis</taxon>
    </lineage>
</organism>
<protein>
    <submittedName>
        <fullName evidence="2">Uncharacterized protein</fullName>
    </submittedName>
</protein>
<gene>
    <name evidence="2" type="ORF">H4W30_001335</name>
</gene>
<keyword evidence="3" id="KW-1185">Reference proteome</keyword>
<evidence type="ECO:0000256" key="1">
    <source>
        <dbReference type="SAM" id="MobiDB-lite"/>
    </source>
</evidence>
<feature type="region of interest" description="Disordered" evidence="1">
    <location>
        <begin position="1"/>
        <end position="54"/>
    </location>
</feature>